<dbReference type="STRING" id="39492.ERS852540_00595"/>
<name>A0A174Z6B7_9FIRM</name>
<reference evidence="2 3" key="1">
    <citation type="submission" date="2015-09" db="EMBL/GenBank/DDBJ databases">
        <authorList>
            <consortium name="Pathogen Informatics"/>
        </authorList>
    </citation>
    <scope>NUCLEOTIDE SEQUENCE [LARGE SCALE GENOMIC DNA]</scope>
    <source>
        <strain evidence="2 3">2789STDY5834928</strain>
    </source>
</reference>
<evidence type="ECO:0000313" key="3">
    <source>
        <dbReference type="Proteomes" id="UP000095662"/>
    </source>
</evidence>
<feature type="domain" description="HPr" evidence="1">
    <location>
        <begin position="1"/>
        <end position="76"/>
    </location>
</feature>
<dbReference type="Proteomes" id="UP000095662">
    <property type="component" value="Unassembled WGS sequence"/>
</dbReference>
<accession>A0A174Z6B7</accession>
<evidence type="ECO:0000313" key="2">
    <source>
        <dbReference type="EMBL" id="CUQ82935.1"/>
    </source>
</evidence>
<dbReference type="SUPFAM" id="SSF55594">
    <property type="entry name" value="HPr-like"/>
    <property type="match status" value="1"/>
</dbReference>
<dbReference type="PROSITE" id="PS51350">
    <property type="entry name" value="PTS_HPR_DOM"/>
    <property type="match status" value="1"/>
</dbReference>
<sequence>MKTANIRINTIEDVKNFVTTVTKCNYEVDIVSGRYAIDAKSIMGIFSLDLSKPLELRVHSDDCDELMAELDKYIVK</sequence>
<dbReference type="Pfam" id="PF00381">
    <property type="entry name" value="PTS-HPr"/>
    <property type="match status" value="1"/>
</dbReference>
<gene>
    <name evidence="2" type="ORF">ERS852540_00595</name>
</gene>
<dbReference type="InterPro" id="IPR000032">
    <property type="entry name" value="HPr-like"/>
</dbReference>
<evidence type="ECO:0000259" key="1">
    <source>
        <dbReference type="PROSITE" id="PS51350"/>
    </source>
</evidence>
<organism evidence="2 3">
    <name type="scientific">[Eubacterium] siraeum</name>
    <dbReference type="NCBI Taxonomy" id="39492"/>
    <lineage>
        <taxon>Bacteria</taxon>
        <taxon>Bacillati</taxon>
        <taxon>Bacillota</taxon>
        <taxon>Clostridia</taxon>
        <taxon>Eubacteriales</taxon>
        <taxon>Oscillospiraceae</taxon>
        <taxon>Oscillospiraceae incertae sedis</taxon>
    </lineage>
</organism>
<dbReference type="OrthoDB" id="2051287at2"/>
<dbReference type="Gene3D" id="3.30.1340.10">
    <property type="entry name" value="HPr-like"/>
    <property type="match status" value="1"/>
</dbReference>
<dbReference type="InterPro" id="IPR035895">
    <property type="entry name" value="HPr-like_sf"/>
</dbReference>
<dbReference type="EMBL" id="CZBY01000003">
    <property type="protein sequence ID" value="CUQ82935.1"/>
    <property type="molecule type" value="Genomic_DNA"/>
</dbReference>
<dbReference type="AlphaFoldDB" id="A0A174Z6B7"/>
<proteinExistence type="predicted"/>
<protein>
    <submittedName>
        <fullName evidence="2">PTS HPr component phosphorylation site</fullName>
    </submittedName>
</protein>